<evidence type="ECO:0000259" key="6">
    <source>
        <dbReference type="PROSITE" id="PS50850"/>
    </source>
</evidence>
<dbReference type="GO" id="GO:0005886">
    <property type="term" value="C:plasma membrane"/>
    <property type="evidence" value="ECO:0007669"/>
    <property type="project" value="TreeGrafter"/>
</dbReference>
<dbReference type="Gene3D" id="1.20.1250.20">
    <property type="entry name" value="MFS general substrate transporter like domains"/>
    <property type="match status" value="2"/>
</dbReference>
<dbReference type="CDD" id="cd17477">
    <property type="entry name" value="MFS_YcaD_like"/>
    <property type="match status" value="1"/>
</dbReference>
<feature type="transmembrane region" description="Helical" evidence="5">
    <location>
        <begin position="290"/>
        <end position="311"/>
    </location>
</feature>
<dbReference type="Pfam" id="PF00083">
    <property type="entry name" value="Sugar_tr"/>
    <property type="match status" value="1"/>
</dbReference>
<dbReference type="PANTHER" id="PTHR23521:SF3">
    <property type="entry name" value="MFS TRANSPORTER"/>
    <property type="match status" value="1"/>
</dbReference>
<feature type="transmembrane region" description="Helical" evidence="5">
    <location>
        <begin position="323"/>
        <end position="347"/>
    </location>
</feature>
<comment type="subcellular location">
    <subcellularLocation>
        <location evidence="1">Membrane</location>
    </subcellularLocation>
</comment>
<dbReference type="GO" id="GO:0022857">
    <property type="term" value="F:transmembrane transporter activity"/>
    <property type="evidence" value="ECO:0007669"/>
    <property type="project" value="InterPro"/>
</dbReference>
<feature type="transmembrane region" description="Helical" evidence="5">
    <location>
        <begin position="201"/>
        <end position="223"/>
    </location>
</feature>
<dbReference type="PANTHER" id="PTHR23521">
    <property type="entry name" value="TRANSPORTER MFS SUPERFAMILY"/>
    <property type="match status" value="1"/>
</dbReference>
<keyword evidence="2 5" id="KW-0812">Transmembrane</keyword>
<dbReference type="SUPFAM" id="SSF103473">
    <property type="entry name" value="MFS general substrate transporter"/>
    <property type="match status" value="1"/>
</dbReference>
<feature type="transmembrane region" description="Helical" evidence="5">
    <location>
        <begin position="353"/>
        <end position="372"/>
    </location>
</feature>
<dbReference type="EMBL" id="RCHI01000003">
    <property type="protein sequence ID" value="RLL71804.1"/>
    <property type="molecule type" value="Genomic_DNA"/>
</dbReference>
<dbReference type="Pfam" id="PF07690">
    <property type="entry name" value="MFS_1"/>
    <property type="match status" value="1"/>
</dbReference>
<dbReference type="InterPro" id="IPR047200">
    <property type="entry name" value="MFS_YcaD-like"/>
</dbReference>
<dbReference type="InterPro" id="IPR011701">
    <property type="entry name" value="MFS"/>
</dbReference>
<feature type="domain" description="Major facilitator superfamily (MFS) profile" evidence="6">
    <location>
        <begin position="7"/>
        <end position="378"/>
    </location>
</feature>
<keyword evidence="4 5" id="KW-0472">Membrane</keyword>
<evidence type="ECO:0000256" key="3">
    <source>
        <dbReference type="ARBA" id="ARBA00022989"/>
    </source>
</evidence>
<evidence type="ECO:0000256" key="1">
    <source>
        <dbReference type="ARBA" id="ARBA00004370"/>
    </source>
</evidence>
<feature type="transmembrane region" description="Helical" evidence="5">
    <location>
        <begin position="94"/>
        <end position="119"/>
    </location>
</feature>
<feature type="transmembrane region" description="Helical" evidence="5">
    <location>
        <begin position="40"/>
        <end position="57"/>
    </location>
</feature>
<evidence type="ECO:0000313" key="8">
    <source>
        <dbReference type="Proteomes" id="UP000279673"/>
    </source>
</evidence>
<evidence type="ECO:0000313" key="7">
    <source>
        <dbReference type="EMBL" id="RLL71804.1"/>
    </source>
</evidence>
<dbReference type="Proteomes" id="UP000279673">
    <property type="component" value="Unassembled WGS sequence"/>
</dbReference>
<gene>
    <name evidence="7" type="ORF">DYS74_04105</name>
</gene>
<dbReference type="InterPro" id="IPR005828">
    <property type="entry name" value="MFS_sugar_transport-like"/>
</dbReference>
<evidence type="ECO:0000256" key="4">
    <source>
        <dbReference type="ARBA" id="ARBA00023136"/>
    </source>
</evidence>
<dbReference type="InterPro" id="IPR036259">
    <property type="entry name" value="MFS_trans_sf"/>
</dbReference>
<comment type="caution">
    <text evidence="7">The sequence shown here is derived from an EMBL/GenBank/DDBJ whole genome shotgun (WGS) entry which is preliminary data.</text>
</comment>
<name>A0A421BU42_9RHOB</name>
<organism evidence="7 8">
    <name type="scientific">Paenirhodobacter hankyongi</name>
    <dbReference type="NCBI Taxonomy" id="2294033"/>
    <lineage>
        <taxon>Bacteria</taxon>
        <taxon>Pseudomonadati</taxon>
        <taxon>Pseudomonadota</taxon>
        <taxon>Alphaproteobacteria</taxon>
        <taxon>Rhodobacterales</taxon>
        <taxon>Rhodobacter group</taxon>
        <taxon>Paenirhodobacter</taxon>
    </lineage>
</organism>
<feature type="transmembrane region" description="Helical" evidence="5">
    <location>
        <begin position="156"/>
        <end position="180"/>
    </location>
</feature>
<proteinExistence type="predicted"/>
<accession>A0A421BU42</accession>
<dbReference type="RefSeq" id="WP_121531211.1">
    <property type="nucleotide sequence ID" value="NZ_RCHI01000003.1"/>
</dbReference>
<feature type="transmembrane region" description="Helical" evidence="5">
    <location>
        <begin position="265"/>
        <end position="284"/>
    </location>
</feature>
<dbReference type="InterPro" id="IPR020846">
    <property type="entry name" value="MFS_dom"/>
</dbReference>
<reference evidence="7 8" key="1">
    <citation type="submission" date="2018-10" db="EMBL/GenBank/DDBJ databases">
        <title>Rhodobacter sp . BO-81.</title>
        <authorList>
            <person name="Im W.T."/>
        </authorList>
    </citation>
    <scope>NUCLEOTIDE SEQUENCE [LARGE SCALE GENOMIC DNA]</scope>
    <source>
        <strain evidence="7 8">BO-81</strain>
    </source>
</reference>
<dbReference type="AlphaFoldDB" id="A0A421BU42"/>
<keyword evidence="3 5" id="KW-1133">Transmembrane helix</keyword>
<evidence type="ECO:0000256" key="2">
    <source>
        <dbReference type="ARBA" id="ARBA00022692"/>
    </source>
</evidence>
<dbReference type="PROSITE" id="PS50850">
    <property type="entry name" value="MFS"/>
    <property type="match status" value="1"/>
</dbReference>
<sequence>MLTVLRTSWPLLLGVLLFMVGNGMQGTLLGVRGAIEGIGTYQMSVVMSGYFAGFLFGSQMTPVMIRRVGHVRVFAALGSMISAVLILYAAMPHWLVWAALRVVIGFSFSGVYITAESWLNASSTNETRGQALSAYMIVQMIGIVAGQVLMNTADPAGWMLFVIPSVLVSLAFTPILLSVAPAPTFAEVQRLNFRKLFAASPLGVVGMFVMGGVFSAVFGMASVWGTRAGLSVPQISIFIASIYIGGLIAQYPIGWISDRMDRRRLIFVVSAVGSVAMLAAFLLAPGFWLLTLLGAVIGGVANPLYSLLVAYTNDYLDKSDMAAASGGLLFVNGIGAMMGPPVTGWLMEAVGTGGFFLFLSLLTAFLAAYALWRMTRRPGMAPEDTGAFTVISPAATALAVGEALEAAQDESGSQPPAQAR</sequence>
<evidence type="ECO:0000256" key="5">
    <source>
        <dbReference type="SAM" id="Phobius"/>
    </source>
</evidence>
<protein>
    <submittedName>
        <fullName evidence="7">MFS transporter</fullName>
    </submittedName>
</protein>
<keyword evidence="8" id="KW-1185">Reference proteome</keyword>
<feature type="transmembrane region" description="Helical" evidence="5">
    <location>
        <begin position="69"/>
        <end position="88"/>
    </location>
</feature>
<feature type="transmembrane region" description="Helical" evidence="5">
    <location>
        <begin position="131"/>
        <end position="150"/>
    </location>
</feature>
<feature type="transmembrane region" description="Helical" evidence="5">
    <location>
        <begin position="235"/>
        <end position="253"/>
    </location>
</feature>